<dbReference type="AlphaFoldDB" id="A0A4V1KHZ4"/>
<accession>A0A4V1KHZ4</accession>
<proteinExistence type="predicted"/>
<evidence type="ECO:0008006" key="3">
    <source>
        <dbReference type="Google" id="ProtNLM"/>
    </source>
</evidence>
<comment type="caution">
    <text evidence="1">The sequence shown here is derived from an EMBL/GenBank/DDBJ whole genome shotgun (WGS) entry which is preliminary data.</text>
</comment>
<evidence type="ECO:0000313" key="1">
    <source>
        <dbReference type="EMBL" id="RXF68902.1"/>
    </source>
</evidence>
<organism evidence="1 2">
    <name type="scientific">Arcticibacter tournemirensis</name>
    <dbReference type="NCBI Taxonomy" id="699437"/>
    <lineage>
        <taxon>Bacteria</taxon>
        <taxon>Pseudomonadati</taxon>
        <taxon>Bacteroidota</taxon>
        <taxon>Sphingobacteriia</taxon>
        <taxon>Sphingobacteriales</taxon>
        <taxon>Sphingobacteriaceae</taxon>
        <taxon>Arcticibacter</taxon>
    </lineage>
</organism>
<sequence length="79" mass="9230">MDILIFKTNVSGSEHVESVRPHLHELHEILKWNFDLLDEEFILRIEAHNNLNPRKVERVLSNAGYYCQELQTFSGVPVV</sequence>
<evidence type="ECO:0000313" key="2">
    <source>
        <dbReference type="Proteomes" id="UP000290848"/>
    </source>
</evidence>
<dbReference type="EMBL" id="RXOC01000009">
    <property type="protein sequence ID" value="RXF68902.1"/>
    <property type="molecule type" value="Genomic_DNA"/>
</dbReference>
<dbReference type="Proteomes" id="UP000290848">
    <property type="component" value="Unassembled WGS sequence"/>
</dbReference>
<dbReference type="RefSeq" id="WP_128770144.1">
    <property type="nucleotide sequence ID" value="NZ_RXOC01000009.1"/>
</dbReference>
<name>A0A4V1KHZ4_9SPHI</name>
<gene>
    <name evidence="1" type="ORF">EKH83_14365</name>
</gene>
<protein>
    <recommendedName>
        <fullName evidence="3">Copper chaperone</fullName>
    </recommendedName>
</protein>
<reference evidence="1 2" key="1">
    <citation type="submission" date="2018-12" db="EMBL/GenBank/DDBJ databases">
        <title>The Draft Genome Sequence of the Soil Bacterium Pedobacter tournemirensis R1.</title>
        <authorList>
            <person name="He J."/>
        </authorList>
    </citation>
    <scope>NUCLEOTIDE SEQUENCE [LARGE SCALE GENOMIC DNA]</scope>
    <source>
        <strain evidence="1 2">R1</strain>
    </source>
</reference>